<dbReference type="PROSITE" id="PS50110">
    <property type="entry name" value="RESPONSE_REGULATORY"/>
    <property type="match status" value="1"/>
</dbReference>
<keyword evidence="8" id="KW-1185">Reference proteome</keyword>
<proteinExistence type="predicted"/>
<comment type="function">
    <text evidence="4">May play the central regulatory role in sporulation. It may be an element of the effector pathway responsible for the activation of sporulation genes in response to nutritional stress. Spo0A may act in concert with spo0H (a sigma factor) to control the expression of some genes that are critical to the sporulation process.</text>
</comment>
<evidence type="ECO:0000256" key="2">
    <source>
        <dbReference type="ARBA" id="ARBA00022553"/>
    </source>
</evidence>
<dbReference type="Pfam" id="PF00072">
    <property type="entry name" value="Response_reg"/>
    <property type="match status" value="1"/>
</dbReference>
<gene>
    <name evidence="7" type="primary">divK_1</name>
    <name evidence="7" type="ORF">MGLY_16420</name>
</gene>
<evidence type="ECO:0000313" key="8">
    <source>
        <dbReference type="Proteomes" id="UP000425916"/>
    </source>
</evidence>
<dbReference type="PANTHER" id="PTHR45339:SF1">
    <property type="entry name" value="HYBRID SIGNAL TRANSDUCTION HISTIDINE KINASE J"/>
    <property type="match status" value="1"/>
</dbReference>
<evidence type="ECO:0000256" key="1">
    <source>
        <dbReference type="ARBA" id="ARBA00018672"/>
    </source>
</evidence>
<dbReference type="RefSeq" id="WP_156272941.1">
    <property type="nucleotide sequence ID" value="NZ_CP046244.1"/>
</dbReference>
<evidence type="ECO:0000256" key="3">
    <source>
        <dbReference type="ARBA" id="ARBA00023012"/>
    </source>
</evidence>
<dbReference type="SMART" id="SM00448">
    <property type="entry name" value="REC"/>
    <property type="match status" value="1"/>
</dbReference>
<dbReference type="Gene3D" id="3.40.50.2300">
    <property type="match status" value="1"/>
</dbReference>
<dbReference type="OrthoDB" id="9808843at2"/>
<accession>A0A6I5ZQZ0</accession>
<dbReference type="SUPFAM" id="SSF52172">
    <property type="entry name" value="CheY-like"/>
    <property type="match status" value="1"/>
</dbReference>
<keyword evidence="2 5" id="KW-0597">Phosphoprotein</keyword>
<keyword evidence="3" id="KW-0902">Two-component regulatory system</keyword>
<dbReference type="Proteomes" id="UP000425916">
    <property type="component" value="Chromosome"/>
</dbReference>
<feature type="modified residue" description="4-aspartylphosphate" evidence="5">
    <location>
        <position position="55"/>
    </location>
</feature>
<dbReference type="GO" id="GO:0000160">
    <property type="term" value="P:phosphorelay signal transduction system"/>
    <property type="evidence" value="ECO:0007669"/>
    <property type="project" value="UniProtKB-KW"/>
</dbReference>
<dbReference type="AlphaFoldDB" id="A0A6I5ZQZ0"/>
<evidence type="ECO:0000256" key="4">
    <source>
        <dbReference type="ARBA" id="ARBA00024867"/>
    </source>
</evidence>
<feature type="domain" description="Response regulatory" evidence="6">
    <location>
        <begin position="4"/>
        <end position="120"/>
    </location>
</feature>
<organism evidence="7 8">
    <name type="scientific">Neomoorella glycerini</name>
    <dbReference type="NCBI Taxonomy" id="55779"/>
    <lineage>
        <taxon>Bacteria</taxon>
        <taxon>Bacillati</taxon>
        <taxon>Bacillota</taxon>
        <taxon>Clostridia</taxon>
        <taxon>Neomoorellales</taxon>
        <taxon>Neomoorellaceae</taxon>
        <taxon>Neomoorella</taxon>
    </lineage>
</organism>
<protein>
    <recommendedName>
        <fullName evidence="1">Stage 0 sporulation protein A homolog</fullName>
    </recommendedName>
</protein>
<evidence type="ECO:0000259" key="6">
    <source>
        <dbReference type="PROSITE" id="PS50110"/>
    </source>
</evidence>
<dbReference type="InterPro" id="IPR001789">
    <property type="entry name" value="Sig_transdc_resp-reg_receiver"/>
</dbReference>
<evidence type="ECO:0000256" key="5">
    <source>
        <dbReference type="PROSITE-ProRule" id="PRU00169"/>
    </source>
</evidence>
<dbReference type="InterPro" id="IPR011006">
    <property type="entry name" value="CheY-like_superfamily"/>
</dbReference>
<dbReference type="PANTHER" id="PTHR45339">
    <property type="entry name" value="HYBRID SIGNAL TRANSDUCTION HISTIDINE KINASE J"/>
    <property type="match status" value="1"/>
</dbReference>
<name>A0A6I5ZQZ0_9FIRM</name>
<dbReference type="EMBL" id="CP046244">
    <property type="protein sequence ID" value="QGP92270.1"/>
    <property type="molecule type" value="Genomic_DNA"/>
</dbReference>
<sequence>MAMRVLIIEDNDLNLELLLAILEQLDLQMELLTATDGRQGWEIFQKEGPDLVFLDMQLPVVDGFILAGRMKQARPQTVIVGITAYAMTGDRERVLASGCDHYLAKPVTPAAVRNCSPRFLGSHKRAIQRPAALINA</sequence>
<reference evidence="7 8" key="1">
    <citation type="submission" date="2019-11" db="EMBL/GenBank/DDBJ databases">
        <title>Genome sequence of Moorella glycerini DSM11254.</title>
        <authorList>
            <person name="Poehlein A."/>
            <person name="Boeer T."/>
            <person name="Daniel R."/>
        </authorList>
    </citation>
    <scope>NUCLEOTIDE SEQUENCE [LARGE SCALE GENOMIC DNA]</scope>
    <source>
        <strain evidence="7 8">DSM 11254</strain>
    </source>
</reference>
<evidence type="ECO:0000313" key="7">
    <source>
        <dbReference type="EMBL" id="QGP92270.1"/>
    </source>
</evidence>